<feature type="transmembrane region" description="Helical" evidence="7">
    <location>
        <begin position="309"/>
        <end position="325"/>
    </location>
</feature>
<accession>A0A4Q7LVU2</accession>
<evidence type="ECO:0000313" key="8">
    <source>
        <dbReference type="EMBL" id="RZS58507.1"/>
    </source>
</evidence>
<dbReference type="Gene3D" id="1.20.1250.20">
    <property type="entry name" value="MFS general substrate transporter like domains"/>
    <property type="match status" value="1"/>
</dbReference>
<dbReference type="PANTHER" id="PTHR43266">
    <property type="entry name" value="MACROLIDE-EFFLUX PROTEIN"/>
    <property type="match status" value="1"/>
</dbReference>
<dbReference type="PANTHER" id="PTHR43266:SF2">
    <property type="entry name" value="MAJOR FACILITATOR SUPERFAMILY (MFS) PROFILE DOMAIN-CONTAINING PROTEIN"/>
    <property type="match status" value="1"/>
</dbReference>
<comment type="subcellular location">
    <subcellularLocation>
        <location evidence="1">Cell membrane</location>
        <topology evidence="1">Multi-pass membrane protein</topology>
    </subcellularLocation>
</comment>
<keyword evidence="3" id="KW-1003">Cell membrane</keyword>
<feature type="transmembrane region" description="Helical" evidence="7">
    <location>
        <begin position="398"/>
        <end position="417"/>
    </location>
</feature>
<evidence type="ECO:0000256" key="2">
    <source>
        <dbReference type="ARBA" id="ARBA00022448"/>
    </source>
</evidence>
<feature type="transmembrane region" description="Helical" evidence="7">
    <location>
        <begin position="94"/>
        <end position="118"/>
    </location>
</feature>
<dbReference type="NCBIfam" id="NF008397">
    <property type="entry name" value="PRK11195.1"/>
    <property type="match status" value="1"/>
</dbReference>
<comment type="caution">
    <text evidence="8">The sequence shown here is derived from an EMBL/GenBank/DDBJ whole genome shotgun (WGS) entry which is preliminary data.</text>
</comment>
<organism evidence="8 9">
    <name type="scientific">Sphaerotilus mobilis</name>
    <dbReference type="NCBI Taxonomy" id="47994"/>
    <lineage>
        <taxon>Bacteria</taxon>
        <taxon>Pseudomonadati</taxon>
        <taxon>Pseudomonadota</taxon>
        <taxon>Betaproteobacteria</taxon>
        <taxon>Burkholderiales</taxon>
        <taxon>Sphaerotilaceae</taxon>
        <taxon>Sphaerotilus</taxon>
    </lineage>
</organism>
<keyword evidence="4 7" id="KW-0812">Transmembrane</keyword>
<feature type="transmembrane region" description="Helical" evidence="7">
    <location>
        <begin position="375"/>
        <end position="392"/>
    </location>
</feature>
<sequence length="439" mass="45118">MGAHDRGVAGAGLPPGFHRLIAAQFCSALADNALLIVTIALLVEQGAPAWWAPMLKFGFTLSYVLLAPVVGPLADAWPKARLMAWMNAVKVLGVLALLAGWPPLLAFAVVGFGAAAYAPAKYGLVTEMVGANRLVEANGWIEVSVVSAALLGAVLGGALVSPWWTGQDAAAALQQVLTALPSAPASALSLSLVALLAVYALASWLNVGIPDSGARYPASGIHPVALVRTFVAANRTLWRDPDGGLSLAVTTIFWGLGATLQFIVLRWAADVLALPLDRAAYLQAAVAVGVVIGASAAGRWVGLHQAKRMLVAGVVLGLTMPLVAETSSLPLALPLLVVVGAVGGLMVVPLNALLQHRGCVLLSAGRSIAVQGFNENASVLAMLAIYAGLLALDVAIVPLMWGFGLAIAVAIAALMLLERRRVARASQAAVVQATAERAV</sequence>
<reference evidence="8 9" key="1">
    <citation type="submission" date="2019-02" db="EMBL/GenBank/DDBJ databases">
        <title>Genomic Encyclopedia of Type Strains, Phase IV (KMG-IV): sequencing the most valuable type-strain genomes for metagenomic binning, comparative biology and taxonomic classification.</title>
        <authorList>
            <person name="Goeker M."/>
        </authorList>
    </citation>
    <scope>NUCLEOTIDE SEQUENCE [LARGE SCALE GENOMIC DNA]</scope>
    <source>
        <strain evidence="8 9">DSM 10617</strain>
    </source>
</reference>
<name>A0A4Q7LVU2_9BURK</name>
<feature type="transmembrane region" description="Helical" evidence="7">
    <location>
        <begin position="331"/>
        <end position="354"/>
    </location>
</feature>
<evidence type="ECO:0000256" key="7">
    <source>
        <dbReference type="SAM" id="Phobius"/>
    </source>
</evidence>
<dbReference type="GO" id="GO:0005886">
    <property type="term" value="C:plasma membrane"/>
    <property type="evidence" value="ECO:0007669"/>
    <property type="project" value="UniProtKB-SubCell"/>
</dbReference>
<evidence type="ECO:0000256" key="4">
    <source>
        <dbReference type="ARBA" id="ARBA00022692"/>
    </source>
</evidence>
<dbReference type="SUPFAM" id="SSF103473">
    <property type="entry name" value="MFS general substrate transporter"/>
    <property type="match status" value="1"/>
</dbReference>
<keyword evidence="9" id="KW-1185">Reference proteome</keyword>
<dbReference type="InterPro" id="IPR011701">
    <property type="entry name" value="MFS"/>
</dbReference>
<keyword evidence="2" id="KW-0813">Transport</keyword>
<feature type="transmembrane region" description="Helical" evidence="7">
    <location>
        <begin position="184"/>
        <end position="205"/>
    </location>
</feature>
<evidence type="ECO:0000256" key="6">
    <source>
        <dbReference type="ARBA" id="ARBA00023136"/>
    </source>
</evidence>
<evidence type="ECO:0000256" key="1">
    <source>
        <dbReference type="ARBA" id="ARBA00004651"/>
    </source>
</evidence>
<dbReference type="AlphaFoldDB" id="A0A4Q7LVU2"/>
<feature type="transmembrane region" description="Helical" evidence="7">
    <location>
        <begin position="139"/>
        <end position="164"/>
    </location>
</feature>
<feature type="transmembrane region" description="Helical" evidence="7">
    <location>
        <begin position="280"/>
        <end position="302"/>
    </location>
</feature>
<dbReference type="Proteomes" id="UP000293433">
    <property type="component" value="Unassembled WGS sequence"/>
</dbReference>
<evidence type="ECO:0000256" key="5">
    <source>
        <dbReference type="ARBA" id="ARBA00022989"/>
    </source>
</evidence>
<evidence type="ECO:0000313" key="9">
    <source>
        <dbReference type="Proteomes" id="UP000293433"/>
    </source>
</evidence>
<dbReference type="GO" id="GO:0022857">
    <property type="term" value="F:transmembrane transporter activity"/>
    <property type="evidence" value="ECO:0007669"/>
    <property type="project" value="InterPro"/>
</dbReference>
<dbReference type="EMBL" id="SGWV01000007">
    <property type="protein sequence ID" value="RZS58507.1"/>
    <property type="molecule type" value="Genomic_DNA"/>
</dbReference>
<feature type="transmembrane region" description="Helical" evidence="7">
    <location>
        <begin position="20"/>
        <end position="43"/>
    </location>
</feature>
<keyword evidence="5 7" id="KW-1133">Transmembrane helix</keyword>
<feature type="transmembrane region" description="Helical" evidence="7">
    <location>
        <begin position="245"/>
        <end position="268"/>
    </location>
</feature>
<feature type="transmembrane region" description="Helical" evidence="7">
    <location>
        <begin position="55"/>
        <end position="74"/>
    </location>
</feature>
<proteinExistence type="predicted"/>
<protein>
    <submittedName>
        <fullName evidence="8">MFS transporter</fullName>
    </submittedName>
</protein>
<keyword evidence="6 7" id="KW-0472">Membrane</keyword>
<dbReference type="Pfam" id="PF07690">
    <property type="entry name" value="MFS_1"/>
    <property type="match status" value="1"/>
</dbReference>
<dbReference type="RefSeq" id="WP_242615406.1">
    <property type="nucleotide sequence ID" value="NZ_SGWV01000007.1"/>
</dbReference>
<dbReference type="InterPro" id="IPR036259">
    <property type="entry name" value="MFS_trans_sf"/>
</dbReference>
<evidence type="ECO:0000256" key="3">
    <source>
        <dbReference type="ARBA" id="ARBA00022475"/>
    </source>
</evidence>
<gene>
    <name evidence="8" type="ORF">EV685_0801</name>
</gene>